<dbReference type="RefSeq" id="WP_066773146.1">
    <property type="nucleotide sequence ID" value="NZ_BMIP01000001.1"/>
</dbReference>
<organism evidence="1 2">
    <name type="scientific">Croceicoccus mobilis</name>
    <dbReference type="NCBI Taxonomy" id="1703339"/>
    <lineage>
        <taxon>Bacteria</taxon>
        <taxon>Pseudomonadati</taxon>
        <taxon>Pseudomonadota</taxon>
        <taxon>Alphaproteobacteria</taxon>
        <taxon>Sphingomonadales</taxon>
        <taxon>Erythrobacteraceae</taxon>
        <taxon>Croceicoccus</taxon>
    </lineage>
</organism>
<accession>A0A916YSV8</accession>
<protein>
    <submittedName>
        <fullName evidence="1">Alpha/beta hydrolase</fullName>
    </submittedName>
</protein>
<keyword evidence="2" id="KW-1185">Reference proteome</keyword>
<reference evidence="1" key="2">
    <citation type="submission" date="2020-09" db="EMBL/GenBank/DDBJ databases">
        <authorList>
            <person name="Sun Q."/>
            <person name="Zhou Y."/>
        </authorList>
    </citation>
    <scope>NUCLEOTIDE SEQUENCE</scope>
    <source>
        <strain evidence="1">CGMCC 1.15360</strain>
    </source>
</reference>
<dbReference type="EMBL" id="BMIP01000001">
    <property type="protein sequence ID" value="GGD59372.1"/>
    <property type="molecule type" value="Genomic_DNA"/>
</dbReference>
<dbReference type="AlphaFoldDB" id="A0A916YSV8"/>
<name>A0A916YSV8_9SPHN</name>
<sequence length="208" mass="21926">MKLFAVHGWGFDAAVWDRLADCLPEWEVLRADRGYFGAADWPEVEGPCIAVTHSFGAMALLAHPPAGCAGLVAINGFDRFTADGERPGVAPRVVTRMMARFGANPAAVLKDFRSRIGVSDAAPDPQSGPLLADLRAMRADDCSAAVKGWKILAIDGDADPLLPADMRAAQFAAAAAERLTIGGAGHLLPITHAAECAAHIRRFAEALS</sequence>
<dbReference type="GO" id="GO:0016787">
    <property type="term" value="F:hydrolase activity"/>
    <property type="evidence" value="ECO:0007669"/>
    <property type="project" value="UniProtKB-KW"/>
</dbReference>
<gene>
    <name evidence="1" type="ORF">GCM10010990_05930</name>
</gene>
<evidence type="ECO:0000313" key="1">
    <source>
        <dbReference type="EMBL" id="GGD59372.1"/>
    </source>
</evidence>
<reference evidence="1" key="1">
    <citation type="journal article" date="2014" name="Int. J. Syst. Evol. Microbiol.">
        <title>Complete genome sequence of Corynebacterium casei LMG S-19264T (=DSM 44701T), isolated from a smear-ripened cheese.</title>
        <authorList>
            <consortium name="US DOE Joint Genome Institute (JGI-PGF)"/>
            <person name="Walter F."/>
            <person name="Albersmeier A."/>
            <person name="Kalinowski J."/>
            <person name="Ruckert C."/>
        </authorList>
    </citation>
    <scope>NUCLEOTIDE SEQUENCE</scope>
    <source>
        <strain evidence="1">CGMCC 1.15360</strain>
    </source>
</reference>
<dbReference type="OrthoDB" id="7165362at2"/>
<dbReference type="Gene3D" id="3.40.50.1820">
    <property type="entry name" value="alpha/beta hydrolase"/>
    <property type="match status" value="1"/>
</dbReference>
<keyword evidence="1" id="KW-0378">Hydrolase</keyword>
<comment type="caution">
    <text evidence="1">The sequence shown here is derived from an EMBL/GenBank/DDBJ whole genome shotgun (WGS) entry which is preliminary data.</text>
</comment>
<dbReference type="SUPFAM" id="SSF53474">
    <property type="entry name" value="alpha/beta-Hydrolases"/>
    <property type="match status" value="1"/>
</dbReference>
<dbReference type="InterPro" id="IPR029058">
    <property type="entry name" value="AB_hydrolase_fold"/>
</dbReference>
<proteinExistence type="predicted"/>
<evidence type="ECO:0000313" key="2">
    <source>
        <dbReference type="Proteomes" id="UP000612349"/>
    </source>
</evidence>
<dbReference type="Proteomes" id="UP000612349">
    <property type="component" value="Unassembled WGS sequence"/>
</dbReference>